<evidence type="ECO:0000313" key="2">
    <source>
        <dbReference type="Proteomes" id="UP000030671"/>
    </source>
</evidence>
<dbReference type="EMBL" id="KI925455">
    <property type="protein sequence ID" value="ETW85411.1"/>
    <property type="molecule type" value="Genomic_DNA"/>
</dbReference>
<organism evidence="1 2">
    <name type="scientific">Heterobasidion irregulare (strain TC 32-1)</name>
    <dbReference type="NCBI Taxonomy" id="747525"/>
    <lineage>
        <taxon>Eukaryota</taxon>
        <taxon>Fungi</taxon>
        <taxon>Dikarya</taxon>
        <taxon>Basidiomycota</taxon>
        <taxon>Agaricomycotina</taxon>
        <taxon>Agaricomycetes</taxon>
        <taxon>Russulales</taxon>
        <taxon>Bondarzewiaceae</taxon>
        <taxon>Heterobasidion</taxon>
        <taxon>Heterobasidion annosum species complex</taxon>
    </lineage>
</organism>
<dbReference type="InParanoid" id="W4KK42"/>
<dbReference type="AlphaFoldDB" id="W4KK42"/>
<sequence length="57" mass="6582">MSPIYPLKAVGYRLEDHFRRAVKVMSLTQPTEGCATSDQRRSPLMQKTYMCEQLCKS</sequence>
<dbReference type="Proteomes" id="UP000030671">
    <property type="component" value="Unassembled WGS sequence"/>
</dbReference>
<dbReference type="RefSeq" id="XP_009542274.1">
    <property type="nucleotide sequence ID" value="XM_009543979.1"/>
</dbReference>
<dbReference type="HOGENOM" id="CLU_2996726_0_0_1"/>
<dbReference type="GeneID" id="20669762"/>
<proteinExistence type="predicted"/>
<gene>
    <name evidence="1" type="ORF">HETIRDRAFT_310198</name>
</gene>
<keyword evidence="2" id="KW-1185">Reference proteome</keyword>
<accession>W4KK42</accession>
<protein>
    <submittedName>
        <fullName evidence="1">Uncharacterized protein</fullName>
    </submittedName>
</protein>
<reference evidence="1 2" key="1">
    <citation type="journal article" date="2012" name="New Phytol.">
        <title>Insight into trade-off between wood decay and parasitism from the genome of a fungal forest pathogen.</title>
        <authorList>
            <person name="Olson A."/>
            <person name="Aerts A."/>
            <person name="Asiegbu F."/>
            <person name="Belbahri L."/>
            <person name="Bouzid O."/>
            <person name="Broberg A."/>
            <person name="Canback B."/>
            <person name="Coutinho P.M."/>
            <person name="Cullen D."/>
            <person name="Dalman K."/>
            <person name="Deflorio G."/>
            <person name="van Diepen L.T."/>
            <person name="Dunand C."/>
            <person name="Duplessis S."/>
            <person name="Durling M."/>
            <person name="Gonthier P."/>
            <person name="Grimwood J."/>
            <person name="Fossdal C.G."/>
            <person name="Hansson D."/>
            <person name="Henrissat B."/>
            <person name="Hietala A."/>
            <person name="Himmelstrand K."/>
            <person name="Hoffmeister D."/>
            <person name="Hogberg N."/>
            <person name="James T.Y."/>
            <person name="Karlsson M."/>
            <person name="Kohler A."/>
            <person name="Kues U."/>
            <person name="Lee Y.H."/>
            <person name="Lin Y.C."/>
            <person name="Lind M."/>
            <person name="Lindquist E."/>
            <person name="Lombard V."/>
            <person name="Lucas S."/>
            <person name="Lunden K."/>
            <person name="Morin E."/>
            <person name="Murat C."/>
            <person name="Park J."/>
            <person name="Raffaello T."/>
            <person name="Rouze P."/>
            <person name="Salamov A."/>
            <person name="Schmutz J."/>
            <person name="Solheim H."/>
            <person name="Stahlberg J."/>
            <person name="Velez H."/>
            <person name="de Vries R.P."/>
            <person name="Wiebenga A."/>
            <person name="Woodward S."/>
            <person name="Yakovlev I."/>
            <person name="Garbelotto M."/>
            <person name="Martin F."/>
            <person name="Grigoriev I.V."/>
            <person name="Stenlid J."/>
        </authorList>
    </citation>
    <scope>NUCLEOTIDE SEQUENCE [LARGE SCALE GENOMIC DNA]</scope>
    <source>
        <strain evidence="1 2">TC 32-1</strain>
    </source>
</reference>
<evidence type="ECO:0000313" key="1">
    <source>
        <dbReference type="EMBL" id="ETW85411.1"/>
    </source>
</evidence>
<name>W4KK42_HETIT</name>
<dbReference type="KEGG" id="hir:HETIRDRAFT_310198"/>